<sequence length="156" mass="17203">MSILLPGAMLVSLLNFVTFTLAPALVMIWTTSPELQRHISYSFYHVGSNPTQFMHMFKDIPGCSQDILVTSENLARSLICNDLELSALQPVLPTPPSLDSPTPPSVDPGVQVQEKGPTSKITHPSTPPVRLAKLLRHPVNFNFQTKPIISSHQEHN</sequence>
<accession>A0ACC2U553</accession>
<reference evidence="1" key="1">
    <citation type="submission" date="2022-04" db="EMBL/GenBank/DDBJ databases">
        <title>Genome of the entomopathogenic fungus Entomophthora muscae.</title>
        <authorList>
            <person name="Elya C."/>
            <person name="Lovett B.R."/>
            <person name="Lee E."/>
            <person name="Macias A.M."/>
            <person name="Hajek A.E."/>
            <person name="De Bivort B.L."/>
            <person name="Kasson M.T."/>
            <person name="De Fine Licht H.H."/>
            <person name="Stajich J.E."/>
        </authorList>
    </citation>
    <scope>NUCLEOTIDE SEQUENCE</scope>
    <source>
        <strain evidence="1">Berkeley</strain>
    </source>
</reference>
<evidence type="ECO:0000313" key="1">
    <source>
        <dbReference type="EMBL" id="KAJ9081891.1"/>
    </source>
</evidence>
<comment type="caution">
    <text evidence="1">The sequence shown here is derived from an EMBL/GenBank/DDBJ whole genome shotgun (WGS) entry which is preliminary data.</text>
</comment>
<name>A0ACC2U553_9FUNG</name>
<protein>
    <submittedName>
        <fullName evidence="1">Uncharacterized protein</fullName>
    </submittedName>
</protein>
<proteinExistence type="predicted"/>
<organism evidence="1 2">
    <name type="scientific">Entomophthora muscae</name>
    <dbReference type="NCBI Taxonomy" id="34485"/>
    <lineage>
        <taxon>Eukaryota</taxon>
        <taxon>Fungi</taxon>
        <taxon>Fungi incertae sedis</taxon>
        <taxon>Zoopagomycota</taxon>
        <taxon>Entomophthoromycotina</taxon>
        <taxon>Entomophthoromycetes</taxon>
        <taxon>Entomophthorales</taxon>
        <taxon>Entomophthoraceae</taxon>
        <taxon>Entomophthora</taxon>
    </lineage>
</organism>
<gene>
    <name evidence="1" type="ORF">DSO57_1010101</name>
</gene>
<dbReference type="Proteomes" id="UP001165960">
    <property type="component" value="Unassembled WGS sequence"/>
</dbReference>
<evidence type="ECO:0000313" key="2">
    <source>
        <dbReference type="Proteomes" id="UP001165960"/>
    </source>
</evidence>
<keyword evidence="2" id="KW-1185">Reference proteome</keyword>
<dbReference type="EMBL" id="QTSX02001453">
    <property type="protein sequence ID" value="KAJ9081891.1"/>
    <property type="molecule type" value="Genomic_DNA"/>
</dbReference>